<dbReference type="InterPro" id="IPR046358">
    <property type="entry name" value="Flagellin_C"/>
</dbReference>
<dbReference type="GO" id="GO:0009288">
    <property type="term" value="C:bacterial-type flagellum"/>
    <property type="evidence" value="ECO:0007669"/>
    <property type="project" value="UniProtKB-SubCell"/>
</dbReference>
<keyword evidence="6" id="KW-0966">Cell projection</keyword>
<comment type="similarity">
    <text evidence="1 3">Belongs to the bacterial flagellin family.</text>
</comment>
<proteinExistence type="inferred from homology"/>
<dbReference type="SUPFAM" id="SSF64518">
    <property type="entry name" value="Phase 1 flagellin"/>
    <property type="match status" value="1"/>
</dbReference>
<evidence type="ECO:0000313" key="6">
    <source>
        <dbReference type="EMBL" id="SIS38955.1"/>
    </source>
</evidence>
<dbReference type="InterPro" id="IPR001029">
    <property type="entry name" value="Flagellin_N"/>
</dbReference>
<dbReference type="PANTHER" id="PTHR42792:SF2">
    <property type="entry name" value="FLAGELLIN"/>
    <property type="match status" value="1"/>
</dbReference>
<dbReference type="GO" id="GO:0005198">
    <property type="term" value="F:structural molecule activity"/>
    <property type="evidence" value="ECO:0007669"/>
    <property type="project" value="UniProtKB-UniRule"/>
</dbReference>
<evidence type="ECO:0000259" key="4">
    <source>
        <dbReference type="Pfam" id="PF00669"/>
    </source>
</evidence>
<dbReference type="RefSeq" id="WP_076398462.1">
    <property type="nucleotide sequence ID" value="NZ_FTOA01000001.1"/>
</dbReference>
<keyword evidence="6" id="KW-0969">Cilium</keyword>
<keyword evidence="7" id="KW-1185">Reference proteome</keyword>
<comment type="subcellular location">
    <subcellularLocation>
        <location evidence="3">Secreted</location>
    </subcellularLocation>
    <subcellularLocation>
        <location evidence="3">Bacterial flagellum</location>
    </subcellularLocation>
</comment>
<dbReference type="Gene3D" id="1.20.1330.10">
    <property type="entry name" value="f41 fragment of flagellin, N-terminal domain"/>
    <property type="match status" value="1"/>
</dbReference>
<dbReference type="EMBL" id="FTOA01000001">
    <property type="protein sequence ID" value="SIS38955.1"/>
    <property type="molecule type" value="Genomic_DNA"/>
</dbReference>
<sequence>MVDGITLSSATRGNLLSLQKTTGLIDRTQERLSTGKKVNSALDDALSFFKARSLNDRAADLSTVKDGISEGINVIKAAVGGLESIESTLKQMKAIAATAKSATDSATRGKLASQYNELRSQVDNLTEDSSYNGVNLIKSSADTLTVKFNEQTGATQKNELVIAGVASDISTLQVTAASVSAWMATSGYAATMDAEITKIDNALTTVRNSAQTLGTNSSMLSIRQDFTDSLINTLKGGAGDLVNADLNEESANMLALQTRQSLGTISLSIAQQSEQSVLRLF</sequence>
<feature type="domain" description="Flagellin C-terminal" evidence="5">
    <location>
        <begin position="196"/>
        <end position="281"/>
    </location>
</feature>
<dbReference type="AlphaFoldDB" id="A0A1N7IPE8"/>
<dbReference type="OrthoDB" id="9808068at2"/>
<dbReference type="PANTHER" id="PTHR42792">
    <property type="entry name" value="FLAGELLIN"/>
    <property type="match status" value="1"/>
</dbReference>
<keyword evidence="3" id="KW-0964">Secreted</keyword>
<organism evidence="6 7">
    <name type="scientific">Insolitispirillum peregrinum</name>
    <dbReference type="NCBI Taxonomy" id="80876"/>
    <lineage>
        <taxon>Bacteria</taxon>
        <taxon>Pseudomonadati</taxon>
        <taxon>Pseudomonadota</taxon>
        <taxon>Alphaproteobacteria</taxon>
        <taxon>Rhodospirillales</taxon>
        <taxon>Novispirillaceae</taxon>
        <taxon>Insolitispirillum</taxon>
    </lineage>
</organism>
<gene>
    <name evidence="6" type="ORF">SAMN05421779_101435</name>
</gene>
<evidence type="ECO:0000256" key="2">
    <source>
        <dbReference type="ARBA" id="ARBA00023143"/>
    </source>
</evidence>
<name>A0A1N7IPE8_9PROT</name>
<dbReference type="PRINTS" id="PR00207">
    <property type="entry name" value="FLAGELLIN"/>
</dbReference>
<comment type="function">
    <text evidence="3">Flagellin is the subunit protein which polymerizes to form the filaments of bacterial flagella.</text>
</comment>
<dbReference type="GO" id="GO:0005576">
    <property type="term" value="C:extracellular region"/>
    <property type="evidence" value="ECO:0007669"/>
    <property type="project" value="UniProtKB-SubCell"/>
</dbReference>
<feature type="domain" description="Flagellin N-terminal" evidence="4">
    <location>
        <begin position="16"/>
        <end position="139"/>
    </location>
</feature>
<keyword evidence="2 3" id="KW-0975">Bacterial flagellum</keyword>
<evidence type="ECO:0000256" key="3">
    <source>
        <dbReference type="RuleBase" id="RU362073"/>
    </source>
</evidence>
<dbReference type="InterPro" id="IPR001492">
    <property type="entry name" value="Flagellin"/>
</dbReference>
<dbReference type="STRING" id="80876.SAMN05421779_101435"/>
<dbReference type="Proteomes" id="UP000185678">
    <property type="component" value="Unassembled WGS sequence"/>
</dbReference>
<keyword evidence="6" id="KW-0282">Flagellum</keyword>
<protein>
    <recommendedName>
        <fullName evidence="3">Flagellin</fullName>
    </recommendedName>
</protein>
<evidence type="ECO:0000313" key="7">
    <source>
        <dbReference type="Proteomes" id="UP000185678"/>
    </source>
</evidence>
<evidence type="ECO:0000256" key="1">
    <source>
        <dbReference type="ARBA" id="ARBA00005709"/>
    </source>
</evidence>
<evidence type="ECO:0000259" key="5">
    <source>
        <dbReference type="Pfam" id="PF00700"/>
    </source>
</evidence>
<accession>A0A1N7IPE8</accession>
<reference evidence="6 7" key="1">
    <citation type="submission" date="2017-01" db="EMBL/GenBank/DDBJ databases">
        <authorList>
            <person name="Mah S.A."/>
            <person name="Swanson W.J."/>
            <person name="Moy G.W."/>
            <person name="Vacquier V.D."/>
        </authorList>
    </citation>
    <scope>NUCLEOTIDE SEQUENCE [LARGE SCALE GENOMIC DNA]</scope>
    <source>
        <strain evidence="6 7">DSM 11589</strain>
    </source>
</reference>
<dbReference type="Pfam" id="PF00669">
    <property type="entry name" value="Flagellin_N"/>
    <property type="match status" value="1"/>
</dbReference>
<dbReference type="Pfam" id="PF00700">
    <property type="entry name" value="Flagellin_C"/>
    <property type="match status" value="1"/>
</dbReference>